<dbReference type="KEGG" id="amam:HPC72_03420"/>
<sequence>MTQPTFPGENPSVTGAARRLALGSPRHVALADAVMELEEHMAKRGWDAPVAVFALVRTSAALQADPSLADLLDPGAVEAAKENPESLMIVEQEDLPPSSTLEDLLTQLAWPMSIDGVAVSAERIILPAEAEAEAAAIEDEAEQLAYLESRPDREEVRVVVGALRSNEAWCAVRARSQDSPAMVAQGPDLVPGLAEALRATFI</sequence>
<reference evidence="1 2" key="1">
    <citation type="submission" date="2020-05" db="EMBL/GenBank/DDBJ databases">
        <title>Actinomyces sp. zg-325.</title>
        <authorList>
            <person name="Yang C."/>
        </authorList>
    </citation>
    <scope>NUCLEOTIDE SEQUENCE [LARGE SCALE GENOMIC DNA]</scope>
    <source>
        <strain evidence="2">zg-325</strain>
    </source>
</reference>
<name>A0A6M8B443_9ACTO</name>
<evidence type="ECO:0000313" key="2">
    <source>
        <dbReference type="Proteomes" id="UP000504752"/>
    </source>
</evidence>
<keyword evidence="2" id="KW-1185">Reference proteome</keyword>
<accession>A0A6M8B443</accession>
<dbReference type="RefSeq" id="WP_159524446.1">
    <property type="nucleotide sequence ID" value="NZ_CP053642.1"/>
</dbReference>
<proteinExistence type="predicted"/>
<gene>
    <name evidence="1" type="ORF">HPC72_03420</name>
</gene>
<protein>
    <submittedName>
        <fullName evidence="1">Uncharacterized protein</fullName>
    </submittedName>
</protein>
<dbReference type="InterPro" id="IPR047681">
    <property type="entry name" value="PPA1309-like"/>
</dbReference>
<dbReference type="EMBL" id="CP053642">
    <property type="protein sequence ID" value="QKD79427.1"/>
    <property type="molecule type" value="Genomic_DNA"/>
</dbReference>
<organism evidence="1 2">
    <name type="scientific">Actinomyces marmotae</name>
    <dbReference type="NCBI Taxonomy" id="2737173"/>
    <lineage>
        <taxon>Bacteria</taxon>
        <taxon>Bacillati</taxon>
        <taxon>Actinomycetota</taxon>
        <taxon>Actinomycetes</taxon>
        <taxon>Actinomycetales</taxon>
        <taxon>Actinomycetaceae</taxon>
        <taxon>Actinomyces</taxon>
    </lineage>
</organism>
<dbReference type="AlphaFoldDB" id="A0A6M8B443"/>
<dbReference type="NCBIfam" id="NF040618">
    <property type="entry name" value="PPA1309_fam"/>
    <property type="match status" value="1"/>
</dbReference>
<dbReference type="Proteomes" id="UP000504752">
    <property type="component" value="Chromosome"/>
</dbReference>
<evidence type="ECO:0000313" key="1">
    <source>
        <dbReference type="EMBL" id="QKD79427.1"/>
    </source>
</evidence>